<dbReference type="InterPro" id="IPR003961">
    <property type="entry name" value="FN3_dom"/>
</dbReference>
<feature type="region of interest" description="Disordered" evidence="10">
    <location>
        <begin position="208"/>
        <end position="232"/>
    </location>
</feature>
<evidence type="ECO:0000313" key="13">
    <source>
        <dbReference type="Proteomes" id="UP000694843"/>
    </source>
</evidence>
<evidence type="ECO:0000256" key="4">
    <source>
        <dbReference type="ARBA" id="ARBA00022737"/>
    </source>
</evidence>
<keyword evidence="4" id="KW-0677">Repeat</keyword>
<evidence type="ECO:0000313" key="14">
    <source>
        <dbReference type="RefSeq" id="XP_018019921.2"/>
    </source>
</evidence>
<dbReference type="GeneID" id="108676368"/>
<dbReference type="CDD" id="cd00063">
    <property type="entry name" value="FN3"/>
    <property type="match status" value="1"/>
</dbReference>
<accession>A0A8B7P4D8</accession>
<feature type="transmembrane region" description="Helical" evidence="11">
    <location>
        <begin position="176"/>
        <end position="198"/>
    </location>
</feature>
<dbReference type="PANTHER" id="PTHR13817">
    <property type="entry name" value="TITIN"/>
    <property type="match status" value="1"/>
</dbReference>
<dbReference type="InterPro" id="IPR013783">
    <property type="entry name" value="Ig-like_fold"/>
</dbReference>
<dbReference type="GO" id="GO:0007155">
    <property type="term" value="P:cell adhesion"/>
    <property type="evidence" value="ECO:0007669"/>
    <property type="project" value="UniProtKB-KW"/>
</dbReference>
<dbReference type="Pfam" id="PF25059">
    <property type="entry name" value="FN3_DSCAM-DSCAML_C"/>
    <property type="match status" value="1"/>
</dbReference>
<dbReference type="GO" id="GO:0016020">
    <property type="term" value="C:membrane"/>
    <property type="evidence" value="ECO:0007669"/>
    <property type="project" value="UniProtKB-SubCell"/>
</dbReference>
<organism evidence="13 14">
    <name type="scientific">Hyalella azteca</name>
    <name type="common">Amphipod</name>
    <dbReference type="NCBI Taxonomy" id="294128"/>
    <lineage>
        <taxon>Eukaryota</taxon>
        <taxon>Metazoa</taxon>
        <taxon>Ecdysozoa</taxon>
        <taxon>Arthropoda</taxon>
        <taxon>Crustacea</taxon>
        <taxon>Multicrustacea</taxon>
        <taxon>Malacostraca</taxon>
        <taxon>Eumalacostraca</taxon>
        <taxon>Peracarida</taxon>
        <taxon>Amphipoda</taxon>
        <taxon>Senticaudata</taxon>
        <taxon>Talitrida</taxon>
        <taxon>Talitroidea</taxon>
        <taxon>Hyalellidae</taxon>
        <taxon>Hyalella</taxon>
    </lineage>
</organism>
<feature type="compositionally biased region" description="Polar residues" evidence="10">
    <location>
        <begin position="214"/>
        <end position="225"/>
    </location>
</feature>
<keyword evidence="7 11" id="KW-0472">Membrane</keyword>
<gene>
    <name evidence="14" type="primary">LOC108676368</name>
</gene>
<dbReference type="InterPro" id="IPR050964">
    <property type="entry name" value="Striated_Muscle_Regulatory"/>
</dbReference>
<evidence type="ECO:0000259" key="12">
    <source>
        <dbReference type="PROSITE" id="PS50853"/>
    </source>
</evidence>
<dbReference type="InterPro" id="IPR036116">
    <property type="entry name" value="FN3_sf"/>
</dbReference>
<evidence type="ECO:0000256" key="2">
    <source>
        <dbReference type="ARBA" id="ARBA00022692"/>
    </source>
</evidence>
<protein>
    <submittedName>
        <fullName evidence="14">Uncharacterized protein LOC108676368</fullName>
    </submittedName>
</protein>
<keyword evidence="6 11" id="KW-1133">Transmembrane helix</keyword>
<evidence type="ECO:0000256" key="3">
    <source>
        <dbReference type="ARBA" id="ARBA00022729"/>
    </source>
</evidence>
<keyword evidence="5" id="KW-0130">Cell adhesion</keyword>
<feature type="region of interest" description="Disordered" evidence="10">
    <location>
        <begin position="416"/>
        <end position="453"/>
    </location>
</feature>
<keyword evidence="3" id="KW-0732">Signal</keyword>
<dbReference type="SMART" id="SM00060">
    <property type="entry name" value="FN3"/>
    <property type="match status" value="1"/>
</dbReference>
<reference evidence="14" key="1">
    <citation type="submission" date="2025-08" db="UniProtKB">
        <authorList>
            <consortium name="RefSeq"/>
        </authorList>
    </citation>
    <scope>IDENTIFICATION</scope>
</reference>
<evidence type="ECO:0000256" key="8">
    <source>
        <dbReference type="ARBA" id="ARBA00023157"/>
    </source>
</evidence>
<dbReference type="InterPro" id="IPR056754">
    <property type="entry name" value="DSCAM/DSCAML_C"/>
</dbReference>
<dbReference type="OrthoDB" id="6379740at2759"/>
<evidence type="ECO:0000256" key="10">
    <source>
        <dbReference type="SAM" id="MobiDB-lite"/>
    </source>
</evidence>
<dbReference type="PROSITE" id="PS50853">
    <property type="entry name" value="FN3"/>
    <property type="match status" value="1"/>
</dbReference>
<evidence type="ECO:0000256" key="1">
    <source>
        <dbReference type="ARBA" id="ARBA00004167"/>
    </source>
</evidence>
<keyword evidence="2 11" id="KW-0812">Transmembrane</keyword>
<evidence type="ECO:0000256" key="9">
    <source>
        <dbReference type="ARBA" id="ARBA00023319"/>
    </source>
</evidence>
<dbReference type="AlphaFoldDB" id="A0A8B7P4D8"/>
<feature type="domain" description="Fibronectin type-III" evidence="12">
    <location>
        <begin position="47"/>
        <end position="138"/>
    </location>
</feature>
<keyword evidence="8" id="KW-1015">Disulfide bond</keyword>
<evidence type="ECO:0000256" key="7">
    <source>
        <dbReference type="ARBA" id="ARBA00023136"/>
    </source>
</evidence>
<dbReference type="KEGG" id="hazt:108676368"/>
<evidence type="ECO:0000256" key="6">
    <source>
        <dbReference type="ARBA" id="ARBA00022989"/>
    </source>
</evidence>
<dbReference type="RefSeq" id="XP_018019921.2">
    <property type="nucleotide sequence ID" value="XM_018164432.2"/>
</dbReference>
<evidence type="ECO:0000256" key="11">
    <source>
        <dbReference type="SAM" id="Phobius"/>
    </source>
</evidence>
<comment type="subcellular location">
    <subcellularLocation>
        <location evidence="1">Membrane</location>
        <topology evidence="1">Single-pass membrane protein</topology>
    </subcellularLocation>
</comment>
<sequence>MSSDLHSVYNLRCGTLYHFYGTVRNSIGSSESSEVVEARTKGRAPEPPPQFQFITSNSTQATLYLTQWENGGCDITHFLVQYRKLHSAHWTTVSSEVMAARTFGVGGLQPGERYEIRVTAYNSAGATPALYTVTTAALYSAGEQQMLGRGDGFWTPPQDKSRAVSSSDARWSNPRLIVPLILSASTLLLTSFSLCYFFHRRRSFNGHADHTSSDKNCNPGDQFTQRPHEEQKINPLTENVYHYVTTGYPFAQNDTDGHEVIDRGRISPSQRHNSAAYQSAEHESIALKSAEYQAPEHGNTALNCAEYKYTEHVNTALNSERYQSVEQSGIAMTQRPASEENRTFSSIHFHSPSLHEVDNASLTSAYTELGTIPAEDTKFVSVSDRKLRQPGPGIHQHQRTQQNLAQVCHKPLTVLQKPGNVTSRPRQKHQRFKHEEREDVSPYPLDRSMSSFH</sequence>
<keyword evidence="9" id="KW-0393">Immunoglobulin domain</keyword>
<proteinExistence type="predicted"/>
<dbReference type="SUPFAM" id="SSF49265">
    <property type="entry name" value="Fibronectin type III"/>
    <property type="match status" value="1"/>
</dbReference>
<dbReference type="Proteomes" id="UP000694843">
    <property type="component" value="Unplaced"/>
</dbReference>
<keyword evidence="13" id="KW-1185">Reference proteome</keyword>
<evidence type="ECO:0000256" key="5">
    <source>
        <dbReference type="ARBA" id="ARBA00022889"/>
    </source>
</evidence>
<dbReference type="Gene3D" id="2.60.40.10">
    <property type="entry name" value="Immunoglobulins"/>
    <property type="match status" value="1"/>
</dbReference>
<dbReference type="PANTHER" id="PTHR13817:SF73">
    <property type="entry name" value="FIBRONECTIN TYPE-III DOMAIN-CONTAINING PROTEIN"/>
    <property type="match status" value="1"/>
</dbReference>
<name>A0A8B7P4D8_HYAAZ</name>